<dbReference type="PANTHER" id="PTHR11088:SF60">
    <property type="entry name" value="TRNA DIMETHYLALLYLTRANSFERASE"/>
    <property type="match status" value="1"/>
</dbReference>
<keyword evidence="7 10" id="KW-0067">ATP-binding</keyword>
<feature type="binding site" evidence="10">
    <location>
        <begin position="10"/>
        <end position="17"/>
    </location>
    <ligand>
        <name>ATP</name>
        <dbReference type="ChEBI" id="CHEBI:30616"/>
    </ligand>
</feature>
<evidence type="ECO:0000313" key="15">
    <source>
        <dbReference type="Proteomes" id="UP000187338"/>
    </source>
</evidence>
<proteinExistence type="inferred from homology"/>
<evidence type="ECO:0000256" key="10">
    <source>
        <dbReference type="HAMAP-Rule" id="MF_00185"/>
    </source>
</evidence>
<dbReference type="RefSeq" id="WP_075866078.1">
    <property type="nucleotide sequence ID" value="NZ_BDJL01000093.1"/>
</dbReference>
<comment type="caution">
    <text evidence="10">Lacks conserved residue(s) required for the propagation of feature annotation.</text>
</comment>
<keyword evidence="8 10" id="KW-0460">Magnesium</keyword>
<evidence type="ECO:0000256" key="1">
    <source>
        <dbReference type="ARBA" id="ARBA00001946"/>
    </source>
</evidence>
<dbReference type="InterPro" id="IPR018022">
    <property type="entry name" value="IPT"/>
</dbReference>
<dbReference type="SUPFAM" id="SSF52540">
    <property type="entry name" value="P-loop containing nucleoside triphosphate hydrolases"/>
    <property type="match status" value="2"/>
</dbReference>
<keyword evidence="6 10" id="KW-0547">Nucleotide-binding</keyword>
<dbReference type="STRING" id="661089.ciss_18060"/>
<evidence type="ECO:0000256" key="2">
    <source>
        <dbReference type="ARBA" id="ARBA00003213"/>
    </source>
</evidence>
<gene>
    <name evidence="10" type="primary">miaA</name>
    <name evidence="14" type="ORF">ciss_18060</name>
</gene>
<sequence>MSEKLIIIVGPTAVGKSALGIKVAKKINGEIISGDSMQVYKYMDIGTAKVLPEEREGVPHHLIDILEPFQKYSVALFQKEARRLIKEINERGKIPIIVGGTGLYIRSVIDPYDFADFSFDPVFREKLEQAAKEKGSSYLHQMLEKIDPVAAQKIHSNDLRRIIRALEVYEHTGKPISYYWERGKQSKPQYRLLYYGLTMDRALLYQRINERVDKMIEKGLIAEVERLLQMGFKDSTAMQALGYKEIVQYLEGKITLDEAIYLIKRDTRRFAKRQLTWFRRDPRIKWFDSGKESLEKITEKIITEAGVNNFL</sequence>
<dbReference type="EC" id="2.5.1.75" evidence="10"/>
<accession>A0A1L8D3Y1</accession>
<comment type="caution">
    <text evidence="14">The sequence shown here is derived from an EMBL/GenBank/DDBJ whole genome shotgun (WGS) entry which is preliminary data.</text>
</comment>
<comment type="cofactor">
    <cofactor evidence="1 10">
        <name>Mg(2+)</name>
        <dbReference type="ChEBI" id="CHEBI:18420"/>
    </cofactor>
</comment>
<keyword evidence="15" id="KW-1185">Reference proteome</keyword>
<evidence type="ECO:0000256" key="12">
    <source>
        <dbReference type="RuleBase" id="RU003784"/>
    </source>
</evidence>
<evidence type="ECO:0000256" key="7">
    <source>
        <dbReference type="ARBA" id="ARBA00022840"/>
    </source>
</evidence>
<dbReference type="GO" id="GO:0006400">
    <property type="term" value="P:tRNA modification"/>
    <property type="evidence" value="ECO:0007669"/>
    <property type="project" value="TreeGrafter"/>
</dbReference>
<evidence type="ECO:0000256" key="9">
    <source>
        <dbReference type="ARBA" id="ARBA00049563"/>
    </source>
</evidence>
<evidence type="ECO:0000313" key="14">
    <source>
        <dbReference type="EMBL" id="GAV25873.1"/>
    </source>
</evidence>
<dbReference type="PANTHER" id="PTHR11088">
    <property type="entry name" value="TRNA DIMETHYLALLYLTRANSFERASE"/>
    <property type="match status" value="1"/>
</dbReference>
<dbReference type="InterPro" id="IPR039657">
    <property type="entry name" value="Dimethylallyltransferase"/>
</dbReference>
<evidence type="ECO:0000256" key="4">
    <source>
        <dbReference type="ARBA" id="ARBA00022679"/>
    </source>
</evidence>
<comment type="function">
    <text evidence="2 10 12">Catalyzes the transfer of a dimethylallyl group onto the adenine at position 37 in tRNAs that read codons beginning with uridine, leading to the formation of N6-(dimethylallyl)adenosine (i(6)A).</text>
</comment>
<feature type="binding site" evidence="10">
    <location>
        <begin position="12"/>
        <end position="17"/>
    </location>
    <ligand>
        <name>substrate</name>
    </ligand>
</feature>
<name>A0A1L8D3Y1_9THEO</name>
<organism evidence="14 15">
    <name type="scientific">Carboxydothermus islandicus</name>
    <dbReference type="NCBI Taxonomy" id="661089"/>
    <lineage>
        <taxon>Bacteria</taxon>
        <taxon>Bacillati</taxon>
        <taxon>Bacillota</taxon>
        <taxon>Clostridia</taxon>
        <taxon>Thermoanaerobacterales</taxon>
        <taxon>Thermoanaerobacteraceae</taxon>
        <taxon>Carboxydothermus</taxon>
    </lineage>
</organism>
<evidence type="ECO:0000256" key="8">
    <source>
        <dbReference type="ARBA" id="ARBA00022842"/>
    </source>
</evidence>
<dbReference type="Gene3D" id="1.10.20.140">
    <property type="match status" value="1"/>
</dbReference>
<dbReference type="OrthoDB" id="9776390at2"/>
<feature type="site" description="Interaction with substrate tRNA" evidence="10">
    <location>
        <position position="101"/>
    </location>
</feature>
<evidence type="ECO:0000256" key="11">
    <source>
        <dbReference type="RuleBase" id="RU003783"/>
    </source>
</evidence>
<dbReference type="InterPro" id="IPR027417">
    <property type="entry name" value="P-loop_NTPase"/>
</dbReference>
<keyword evidence="5 10" id="KW-0819">tRNA processing</keyword>
<dbReference type="GO" id="GO:0005524">
    <property type="term" value="F:ATP binding"/>
    <property type="evidence" value="ECO:0007669"/>
    <property type="project" value="UniProtKB-UniRule"/>
</dbReference>
<dbReference type="Proteomes" id="UP000187338">
    <property type="component" value="Unassembled WGS sequence"/>
</dbReference>
<evidence type="ECO:0000256" key="13">
    <source>
        <dbReference type="RuleBase" id="RU003785"/>
    </source>
</evidence>
<reference evidence="15" key="1">
    <citation type="submission" date="2016-12" db="EMBL/GenBank/DDBJ databases">
        <title>Draft Genome Sequences od Carboxydothermus pertinax and islandicus, Hydrogenogenic Carboxydotrophic Bacteria.</title>
        <authorList>
            <person name="Fukuyama Y."/>
            <person name="Ohmae K."/>
            <person name="Yoneda Y."/>
            <person name="Yoshida T."/>
            <person name="Sako Y."/>
        </authorList>
    </citation>
    <scope>NUCLEOTIDE SEQUENCE [LARGE SCALE GENOMIC DNA]</scope>
    <source>
        <strain evidence="15">SET</strain>
    </source>
</reference>
<evidence type="ECO:0000256" key="3">
    <source>
        <dbReference type="ARBA" id="ARBA00005842"/>
    </source>
</evidence>
<dbReference type="GO" id="GO:0052381">
    <property type="term" value="F:tRNA dimethylallyltransferase activity"/>
    <property type="evidence" value="ECO:0007669"/>
    <property type="project" value="UniProtKB-UniRule"/>
</dbReference>
<dbReference type="Gene3D" id="3.40.50.300">
    <property type="entry name" value="P-loop containing nucleotide triphosphate hydrolases"/>
    <property type="match status" value="1"/>
</dbReference>
<comment type="similarity">
    <text evidence="3 10 13">Belongs to the IPP transferase family.</text>
</comment>
<feature type="region of interest" description="Interaction with substrate tRNA" evidence="10">
    <location>
        <begin position="35"/>
        <end position="38"/>
    </location>
</feature>
<dbReference type="Pfam" id="PF01715">
    <property type="entry name" value="IPPT"/>
    <property type="match status" value="1"/>
</dbReference>
<evidence type="ECO:0000256" key="6">
    <source>
        <dbReference type="ARBA" id="ARBA00022741"/>
    </source>
</evidence>
<dbReference type="EMBL" id="BDJL01000093">
    <property type="protein sequence ID" value="GAV25873.1"/>
    <property type="molecule type" value="Genomic_DNA"/>
</dbReference>
<comment type="catalytic activity">
    <reaction evidence="9 10 11">
        <text>adenosine(37) in tRNA + dimethylallyl diphosphate = N(6)-dimethylallyladenosine(37) in tRNA + diphosphate</text>
        <dbReference type="Rhea" id="RHEA:26482"/>
        <dbReference type="Rhea" id="RHEA-COMP:10162"/>
        <dbReference type="Rhea" id="RHEA-COMP:10375"/>
        <dbReference type="ChEBI" id="CHEBI:33019"/>
        <dbReference type="ChEBI" id="CHEBI:57623"/>
        <dbReference type="ChEBI" id="CHEBI:74411"/>
        <dbReference type="ChEBI" id="CHEBI:74415"/>
        <dbReference type="EC" id="2.5.1.75"/>
    </reaction>
</comment>
<feature type="site" description="Interaction with substrate tRNA" evidence="10">
    <location>
        <position position="124"/>
    </location>
</feature>
<dbReference type="AlphaFoldDB" id="A0A1L8D3Y1"/>
<comment type="subunit">
    <text evidence="10">Monomer.</text>
</comment>
<evidence type="ECO:0000256" key="5">
    <source>
        <dbReference type="ARBA" id="ARBA00022694"/>
    </source>
</evidence>
<protein>
    <recommendedName>
        <fullName evidence="10">tRNA dimethylallyltransferase</fullName>
        <ecNumber evidence="10">2.5.1.75</ecNumber>
    </recommendedName>
    <alternativeName>
        <fullName evidence="10">Dimethylallyl diphosphate:tRNA dimethylallyltransferase</fullName>
        <shortName evidence="10">DMAPP:tRNA dimethylallyltransferase</shortName>
        <shortName evidence="10">DMATase</shortName>
    </alternativeName>
    <alternativeName>
        <fullName evidence="10">Isopentenyl-diphosphate:tRNA isopentenyltransferase</fullName>
        <shortName evidence="10">IPP transferase</shortName>
        <shortName evidence="10">IPPT</shortName>
        <shortName evidence="10">IPTase</shortName>
    </alternativeName>
</protein>
<dbReference type="NCBIfam" id="TIGR00174">
    <property type="entry name" value="miaA"/>
    <property type="match status" value="1"/>
</dbReference>
<keyword evidence="4 10" id="KW-0808">Transferase</keyword>
<dbReference type="HAMAP" id="MF_00185">
    <property type="entry name" value="IPP_trans"/>
    <property type="match status" value="1"/>
</dbReference>
<dbReference type="FunFam" id="1.10.20.140:FF:000001">
    <property type="entry name" value="tRNA dimethylallyltransferase"/>
    <property type="match status" value="1"/>
</dbReference>